<feature type="compositionally biased region" description="Polar residues" evidence="5">
    <location>
        <begin position="250"/>
        <end position="261"/>
    </location>
</feature>
<feature type="domain" description="Glycoside hydrolase family 31 TIM barrel" evidence="7">
    <location>
        <begin position="684"/>
        <end position="975"/>
    </location>
</feature>
<comment type="similarity">
    <text evidence="1 4">Belongs to the glycosyl hydrolase 31 family.</text>
</comment>
<organism evidence="9 10">
    <name type="scientific">Tegillarca granosa</name>
    <name type="common">Malaysian cockle</name>
    <name type="synonym">Anadara granosa</name>
    <dbReference type="NCBI Taxonomy" id="220873"/>
    <lineage>
        <taxon>Eukaryota</taxon>
        <taxon>Metazoa</taxon>
        <taxon>Spiralia</taxon>
        <taxon>Lophotrochozoa</taxon>
        <taxon>Mollusca</taxon>
        <taxon>Bivalvia</taxon>
        <taxon>Autobranchia</taxon>
        <taxon>Pteriomorphia</taxon>
        <taxon>Arcoida</taxon>
        <taxon>Arcoidea</taxon>
        <taxon>Arcidae</taxon>
        <taxon>Tegillarca</taxon>
    </lineage>
</organism>
<feature type="transmembrane region" description="Helical" evidence="6">
    <location>
        <begin position="425"/>
        <end position="448"/>
    </location>
</feature>
<dbReference type="InterPro" id="IPR013780">
    <property type="entry name" value="Glyco_hydro_b"/>
</dbReference>
<feature type="compositionally biased region" description="Polar residues" evidence="5">
    <location>
        <begin position="1"/>
        <end position="10"/>
    </location>
</feature>
<evidence type="ECO:0000256" key="1">
    <source>
        <dbReference type="ARBA" id="ARBA00007806"/>
    </source>
</evidence>
<protein>
    <recommendedName>
        <fullName evidence="11">Family 31 glucosidase KIAA1161</fullName>
    </recommendedName>
</protein>
<dbReference type="Pfam" id="PF21365">
    <property type="entry name" value="Glyco_hydro_31_3rd"/>
    <property type="match status" value="1"/>
</dbReference>
<dbReference type="PANTHER" id="PTHR43053">
    <property type="entry name" value="GLYCOSIDASE FAMILY 31"/>
    <property type="match status" value="1"/>
</dbReference>
<evidence type="ECO:0008006" key="11">
    <source>
        <dbReference type="Google" id="ProtNLM"/>
    </source>
</evidence>
<dbReference type="Proteomes" id="UP001217089">
    <property type="component" value="Unassembled WGS sequence"/>
</dbReference>
<feature type="compositionally biased region" description="Low complexity" evidence="5">
    <location>
        <begin position="143"/>
        <end position="156"/>
    </location>
</feature>
<feature type="region of interest" description="Disordered" evidence="5">
    <location>
        <begin position="1"/>
        <end position="84"/>
    </location>
</feature>
<feature type="region of interest" description="Disordered" evidence="5">
    <location>
        <begin position="118"/>
        <end position="156"/>
    </location>
</feature>
<keyword evidence="6" id="KW-1133">Transmembrane helix</keyword>
<keyword evidence="6" id="KW-0472">Membrane</keyword>
<dbReference type="Pfam" id="PF01055">
    <property type="entry name" value="Glyco_hydro_31_2nd"/>
    <property type="match status" value="1"/>
</dbReference>
<gene>
    <name evidence="9" type="ORF">KUTeg_020568</name>
</gene>
<proteinExistence type="inferred from homology"/>
<name>A0ABQ9E8A5_TEGGR</name>
<evidence type="ECO:0000256" key="2">
    <source>
        <dbReference type="ARBA" id="ARBA00022801"/>
    </source>
</evidence>
<dbReference type="SUPFAM" id="SSF51445">
    <property type="entry name" value="(Trans)glycosidases"/>
    <property type="match status" value="1"/>
</dbReference>
<dbReference type="PANTHER" id="PTHR43053:SF4">
    <property type="entry name" value="MYOGENESIS-REGULATING GLYCOSIDASE"/>
    <property type="match status" value="1"/>
</dbReference>
<keyword evidence="6" id="KW-0812">Transmembrane</keyword>
<sequence length="1079" mass="121542">MSSENYSANHNPPYDDSGDFSMDIVYDDVTEYENNPPPAYIANGDSDINSLSNKSPESETEYKDNLDSSDDEDSYNSGTGSTVEVEAEIELNGYGLGEEEVNASSGYDIQNKTVESNNVRNECGNGRRQRRSGVVNEYEPGINSPTYSPSFSSENSFFPKNETKPCDLEPCEIVQCNSDSSSVYSSSGRKSILRNGNKTKSPSFCLSESQNEDRKISTASSTGIQIDFKPDVDLPSTCAPEDDESRKLSVASSLTNRSVETNNNEEKFRKLSDISGQDLDECDLGHVNEGYLSDSYLDNITKQLDTIIEKSKEKQLQLNGDCSNKKTEGRRRKSSEVRFSEIPDVKIEYDAYDDHHNSYYRNNNNGSTDSFDSKTGHSLADHVRKDSIALTKENMGHIERIKKEFSMRVQQKPIWKRKSKSLKQYRLHIGVTVLFLLTLIFVSIGWHFHKKSTHEKAINQKIFFEARKRTIRLSDVAGNDHITGILGMELPGWQIPAHCSDEPDAPESTCLKWKGNAILRIKHFVLSDVNCYNVSWKSLRPDFYPHDCIDIDTALWYGLSNLTHPVWPLQGVNFTFSSSSSNIFDLNTFTSAIEYYWISSDAGAILVDNSVPLIVNWNISKNSMCLIANYTGEFYGYAERPSIYLNYSICNGIDTLKTHKAIRGLANKFPKNLPERSIFQSPIWSTQGEAKTMEISDTDLEGLLKRIKQAELNCSSIELDGKWEAHQGDLEFDSKKFPNISKLAQVAKEEGCGLSLIINPYISYTSRSFGECLQKGYFLKGAGGNVPGFINLENTIAAMLDVSNPTARSWFTGKLMALASKYGIDSFHLHYGERSWIPYHPKYTANDVDANKILKMFSEMMMSVSDEVILDGTAQSQHLPAFQKVSTKIERTENGYCLTGTIPSALTLGLLGYPFVLADGSFVIKKSNNHFSNPTRNLYIRWLQLTAFFPAMKYAVTPWSYDNDCLEVAKKSSDLHLKHVIPAIDAIKDKIPAGDPILRPIWWIDPKDPNLYKIEDQFLVGDDIMVAPVLCEGQTSRKIYFPAGLWQDQNNQKFFQGGQWKLFNVSLYSVPYFKNKHVS</sequence>
<dbReference type="InterPro" id="IPR000322">
    <property type="entry name" value="Glyco_hydro_31_TIM"/>
</dbReference>
<feature type="domain" description="Glycosyl hydrolase family 31 C-terminal" evidence="8">
    <location>
        <begin position="994"/>
        <end position="1073"/>
    </location>
</feature>
<dbReference type="InterPro" id="IPR048395">
    <property type="entry name" value="Glyco_hydro_31_C"/>
</dbReference>
<dbReference type="SUPFAM" id="SSF51011">
    <property type="entry name" value="Glycosyl hydrolase domain"/>
    <property type="match status" value="1"/>
</dbReference>
<dbReference type="Gene3D" id="3.20.20.80">
    <property type="entry name" value="Glycosidases"/>
    <property type="match status" value="1"/>
</dbReference>
<feature type="compositionally biased region" description="Polar residues" evidence="5">
    <location>
        <begin position="46"/>
        <end position="55"/>
    </location>
</feature>
<evidence type="ECO:0000256" key="5">
    <source>
        <dbReference type="SAM" id="MobiDB-lite"/>
    </source>
</evidence>
<dbReference type="EMBL" id="JARBDR010000918">
    <property type="protein sequence ID" value="KAJ8301581.1"/>
    <property type="molecule type" value="Genomic_DNA"/>
</dbReference>
<comment type="caution">
    <text evidence="9">The sequence shown here is derived from an EMBL/GenBank/DDBJ whole genome shotgun (WGS) entry which is preliminary data.</text>
</comment>
<keyword evidence="2 4" id="KW-0378">Hydrolase</keyword>
<dbReference type="Gene3D" id="2.60.40.1180">
    <property type="entry name" value="Golgi alpha-mannosidase II"/>
    <property type="match status" value="1"/>
</dbReference>
<dbReference type="InterPro" id="IPR050985">
    <property type="entry name" value="Alpha-glycosidase_related"/>
</dbReference>
<accession>A0ABQ9E8A5</accession>
<dbReference type="CDD" id="cd06592">
    <property type="entry name" value="GH31_NET37"/>
    <property type="match status" value="1"/>
</dbReference>
<keyword evidence="3 4" id="KW-0326">Glycosidase</keyword>
<feature type="compositionally biased region" description="Basic and acidic residues" evidence="5">
    <location>
        <begin position="56"/>
        <end position="66"/>
    </location>
</feature>
<evidence type="ECO:0000259" key="7">
    <source>
        <dbReference type="Pfam" id="PF01055"/>
    </source>
</evidence>
<evidence type="ECO:0000256" key="6">
    <source>
        <dbReference type="SAM" id="Phobius"/>
    </source>
</evidence>
<evidence type="ECO:0000256" key="3">
    <source>
        <dbReference type="ARBA" id="ARBA00023295"/>
    </source>
</evidence>
<evidence type="ECO:0000256" key="4">
    <source>
        <dbReference type="RuleBase" id="RU361185"/>
    </source>
</evidence>
<dbReference type="InterPro" id="IPR017853">
    <property type="entry name" value="GH"/>
</dbReference>
<keyword evidence="10" id="KW-1185">Reference proteome</keyword>
<evidence type="ECO:0000313" key="10">
    <source>
        <dbReference type="Proteomes" id="UP001217089"/>
    </source>
</evidence>
<evidence type="ECO:0000313" key="9">
    <source>
        <dbReference type="EMBL" id="KAJ8301581.1"/>
    </source>
</evidence>
<reference evidence="9 10" key="1">
    <citation type="submission" date="2022-12" db="EMBL/GenBank/DDBJ databases">
        <title>Chromosome-level genome of Tegillarca granosa.</title>
        <authorList>
            <person name="Kim J."/>
        </authorList>
    </citation>
    <scope>NUCLEOTIDE SEQUENCE [LARGE SCALE GENOMIC DNA]</scope>
    <source>
        <strain evidence="9">Teg-2019</strain>
        <tissue evidence="9">Adductor muscle</tissue>
    </source>
</reference>
<evidence type="ECO:0000259" key="8">
    <source>
        <dbReference type="Pfam" id="PF21365"/>
    </source>
</evidence>
<feature type="region of interest" description="Disordered" evidence="5">
    <location>
        <begin position="201"/>
        <end position="261"/>
    </location>
</feature>